<proteinExistence type="predicted"/>
<sequence>MSYRGLILDFAGVMTTPIGQSSRAWCASEGLPADAWRRTLEDDPAGRALYVELELGRMEQTEWNRRTAQLMGVPGDNLMGRAHSGVRAVAEMVELTRRARSAGIVVALLSNSYGFAPYNPYVETGVWDLFDVRVISGVEGLAKPDPAIYRRTLERMGLAGSECVFVDDHRPNLLPAEALGITAVFADGLGTASRVARLLDLDPVEPSPVACS</sequence>
<dbReference type="PRINTS" id="PR00413">
    <property type="entry name" value="HADHALOGNASE"/>
</dbReference>
<dbReference type="SUPFAM" id="SSF56784">
    <property type="entry name" value="HAD-like"/>
    <property type="match status" value="1"/>
</dbReference>
<dbReference type="InterPro" id="IPR006439">
    <property type="entry name" value="HAD-SF_hydro_IA"/>
</dbReference>
<dbReference type="EMBL" id="RJVJ01000001">
    <property type="protein sequence ID" value="ROR44731.1"/>
    <property type="molecule type" value="Genomic_DNA"/>
</dbReference>
<accession>A0A8G1UIR1</accession>
<gene>
    <name evidence="1" type="ORF">EDD39_2938</name>
</gene>
<dbReference type="SFLD" id="SFLDG01129">
    <property type="entry name" value="C1.5:_HAD__Beta-PGM__Phosphata"/>
    <property type="match status" value="1"/>
</dbReference>
<dbReference type="SFLD" id="SFLDS00003">
    <property type="entry name" value="Haloacid_Dehalogenase"/>
    <property type="match status" value="1"/>
</dbReference>
<dbReference type="GO" id="GO:0016787">
    <property type="term" value="F:hydrolase activity"/>
    <property type="evidence" value="ECO:0007669"/>
    <property type="project" value="UniProtKB-KW"/>
</dbReference>
<keyword evidence="1" id="KW-0378">Hydrolase</keyword>
<dbReference type="Pfam" id="PF00702">
    <property type="entry name" value="Hydrolase"/>
    <property type="match status" value="1"/>
</dbReference>
<dbReference type="PANTHER" id="PTHR47829">
    <property type="entry name" value="HYDROLASE, PUTATIVE (AFU_ORTHOLOGUE AFUA_1G12880)-RELATED"/>
    <property type="match status" value="1"/>
</dbReference>
<organism evidence="1 2">
    <name type="scientific">Kitasatospora cineracea</name>
    <dbReference type="NCBI Taxonomy" id="88074"/>
    <lineage>
        <taxon>Bacteria</taxon>
        <taxon>Bacillati</taxon>
        <taxon>Actinomycetota</taxon>
        <taxon>Actinomycetes</taxon>
        <taxon>Kitasatosporales</taxon>
        <taxon>Streptomycetaceae</taxon>
        <taxon>Kitasatospora</taxon>
    </lineage>
</organism>
<reference evidence="1 2" key="1">
    <citation type="submission" date="2018-11" db="EMBL/GenBank/DDBJ databases">
        <title>Sequencing the genomes of 1000 actinobacteria strains.</title>
        <authorList>
            <person name="Klenk H.-P."/>
        </authorList>
    </citation>
    <scope>NUCLEOTIDE SEQUENCE [LARGE SCALE GENOMIC DNA]</scope>
    <source>
        <strain evidence="1 2">DSM 44780</strain>
    </source>
</reference>
<name>A0A8G1UIR1_9ACTN</name>
<dbReference type="AlphaFoldDB" id="A0A8G1UIR1"/>
<dbReference type="InterPro" id="IPR052898">
    <property type="entry name" value="ACAD10-like"/>
</dbReference>
<protein>
    <submittedName>
        <fullName evidence="1">Putative hydrolase of the HAD superfamily</fullName>
    </submittedName>
</protein>
<dbReference type="InterPro" id="IPR023214">
    <property type="entry name" value="HAD_sf"/>
</dbReference>
<dbReference type="InterPro" id="IPR036412">
    <property type="entry name" value="HAD-like_sf"/>
</dbReference>
<dbReference type="NCBIfam" id="TIGR01509">
    <property type="entry name" value="HAD-SF-IA-v3"/>
    <property type="match status" value="1"/>
</dbReference>
<evidence type="ECO:0000313" key="2">
    <source>
        <dbReference type="Proteomes" id="UP000267408"/>
    </source>
</evidence>
<evidence type="ECO:0000313" key="1">
    <source>
        <dbReference type="EMBL" id="ROR44731.1"/>
    </source>
</evidence>
<dbReference type="RefSeq" id="WP_341869301.1">
    <property type="nucleotide sequence ID" value="NZ_RJVJ01000001.1"/>
</dbReference>
<dbReference type="Proteomes" id="UP000267408">
    <property type="component" value="Unassembled WGS sequence"/>
</dbReference>
<dbReference type="Gene3D" id="3.40.50.1000">
    <property type="entry name" value="HAD superfamily/HAD-like"/>
    <property type="match status" value="1"/>
</dbReference>
<dbReference type="PANTHER" id="PTHR47829:SF1">
    <property type="entry name" value="HAD FAMILY PHOSPHATASE"/>
    <property type="match status" value="1"/>
</dbReference>
<comment type="caution">
    <text evidence="1">The sequence shown here is derived from an EMBL/GenBank/DDBJ whole genome shotgun (WGS) entry which is preliminary data.</text>
</comment>